<organism evidence="2 3">
    <name type="scientific">Methylobacterium crusticola</name>
    <dbReference type="NCBI Taxonomy" id="1697972"/>
    <lineage>
        <taxon>Bacteria</taxon>
        <taxon>Pseudomonadati</taxon>
        <taxon>Pseudomonadota</taxon>
        <taxon>Alphaproteobacteria</taxon>
        <taxon>Hyphomicrobiales</taxon>
        <taxon>Methylobacteriaceae</taxon>
        <taxon>Methylobacterium</taxon>
    </lineage>
</organism>
<evidence type="ECO:0000313" key="3">
    <source>
        <dbReference type="Proteomes" id="UP001055167"/>
    </source>
</evidence>
<dbReference type="RefSeq" id="WP_238313499.1">
    <property type="nucleotide sequence ID" value="NZ_BPQH01000009.1"/>
</dbReference>
<dbReference type="EMBL" id="BPQH01000009">
    <property type="protein sequence ID" value="GJD50516.1"/>
    <property type="molecule type" value="Genomic_DNA"/>
</dbReference>
<reference evidence="2" key="2">
    <citation type="submission" date="2021-08" db="EMBL/GenBank/DDBJ databases">
        <authorList>
            <person name="Tani A."/>
            <person name="Ola A."/>
            <person name="Ogura Y."/>
            <person name="Katsura K."/>
            <person name="Hayashi T."/>
        </authorList>
    </citation>
    <scope>NUCLEOTIDE SEQUENCE</scope>
    <source>
        <strain evidence="2">KCTC 52305</strain>
    </source>
</reference>
<gene>
    <name evidence="2" type="ORF">OPKNFCMD_3259</name>
</gene>
<keyword evidence="3" id="KW-1185">Reference proteome</keyword>
<reference evidence="2" key="1">
    <citation type="journal article" date="2021" name="Front. Microbiol.">
        <title>Comprehensive Comparative Genomics and Phenotyping of Methylobacterium Species.</title>
        <authorList>
            <person name="Alessa O."/>
            <person name="Ogura Y."/>
            <person name="Fujitani Y."/>
            <person name="Takami H."/>
            <person name="Hayashi T."/>
            <person name="Sahin N."/>
            <person name="Tani A."/>
        </authorList>
    </citation>
    <scope>NUCLEOTIDE SEQUENCE</scope>
    <source>
        <strain evidence="2">KCTC 52305</strain>
    </source>
</reference>
<comment type="caution">
    <text evidence="2">The sequence shown here is derived from an EMBL/GenBank/DDBJ whole genome shotgun (WGS) entry which is preliminary data.</text>
</comment>
<feature type="region of interest" description="Disordered" evidence="1">
    <location>
        <begin position="104"/>
        <end position="129"/>
    </location>
</feature>
<proteinExistence type="predicted"/>
<protein>
    <submittedName>
        <fullName evidence="2">Uncharacterized protein</fullName>
    </submittedName>
</protein>
<accession>A0ABQ4QZQ3</accession>
<name>A0ABQ4QZQ3_9HYPH</name>
<evidence type="ECO:0000313" key="2">
    <source>
        <dbReference type="EMBL" id="GJD50516.1"/>
    </source>
</evidence>
<dbReference type="Proteomes" id="UP001055167">
    <property type="component" value="Unassembled WGS sequence"/>
</dbReference>
<sequence length="218" mass="23310">MSPDPAPNLVAEIPLRPMTPALVLFGRDESGRPRAAWFDASEAKLAAQAAGLMKLRVLHLANDEQRRFADEFTHGRVFSSGRAFVPYVRRELYPRLVEIAGGSSPSLVEGGAKPSGKPPAAVKPPEGPAVAQPAKAAAKPAARPAERAFVGNPQPQDRDEIGLGSFVLVTEGPSEGWWEAEVIGINGGVFSLRWRDYPTEPTLLRRAGEVALLPPGHA</sequence>
<evidence type="ECO:0000256" key="1">
    <source>
        <dbReference type="SAM" id="MobiDB-lite"/>
    </source>
</evidence>